<dbReference type="InterPro" id="IPR025944">
    <property type="entry name" value="Sigma_54_int_dom_CS"/>
</dbReference>
<dbReference type="SUPFAM" id="SSF52172">
    <property type="entry name" value="CheY-like"/>
    <property type="match status" value="1"/>
</dbReference>
<dbReference type="InterPro" id="IPR002078">
    <property type="entry name" value="Sigma_54_int"/>
</dbReference>
<evidence type="ECO:0000256" key="2">
    <source>
        <dbReference type="ARBA" id="ARBA00022840"/>
    </source>
</evidence>
<dbReference type="InterPro" id="IPR025943">
    <property type="entry name" value="Sigma_54_int_dom_ATP-bd_2"/>
</dbReference>
<dbReference type="PROSITE" id="PS00675">
    <property type="entry name" value="SIGMA54_INTERACT_1"/>
    <property type="match status" value="1"/>
</dbReference>
<evidence type="ECO:0000256" key="1">
    <source>
        <dbReference type="ARBA" id="ARBA00022741"/>
    </source>
</evidence>
<dbReference type="PROSITE" id="PS00688">
    <property type="entry name" value="SIGMA54_INTERACT_3"/>
    <property type="match status" value="1"/>
</dbReference>
<dbReference type="FunFam" id="3.40.50.300:FF:000006">
    <property type="entry name" value="DNA-binding transcriptional regulator NtrC"/>
    <property type="match status" value="1"/>
</dbReference>
<dbReference type="PANTHER" id="PTHR32071:SF122">
    <property type="entry name" value="SIGMA FACTOR"/>
    <property type="match status" value="1"/>
</dbReference>
<dbReference type="InterPro" id="IPR058031">
    <property type="entry name" value="AAA_lid_NorR"/>
</dbReference>
<dbReference type="EMBL" id="LIDM01000043">
    <property type="protein sequence ID" value="KRP32946.1"/>
    <property type="molecule type" value="Genomic_DNA"/>
</dbReference>
<evidence type="ECO:0000256" key="6">
    <source>
        <dbReference type="PROSITE-ProRule" id="PRU00169"/>
    </source>
</evidence>
<dbReference type="Gene3D" id="3.40.50.300">
    <property type="entry name" value="P-loop containing nucleotide triphosphate hydrolases"/>
    <property type="match status" value="1"/>
</dbReference>
<dbReference type="Pfam" id="PF02954">
    <property type="entry name" value="HTH_8"/>
    <property type="match status" value="1"/>
</dbReference>
<dbReference type="InterPro" id="IPR009057">
    <property type="entry name" value="Homeodomain-like_sf"/>
</dbReference>
<dbReference type="GO" id="GO:0000160">
    <property type="term" value="P:phosphorelay signal transduction system"/>
    <property type="evidence" value="ECO:0007669"/>
    <property type="project" value="InterPro"/>
</dbReference>
<accession>A0A0R2XAN6</accession>
<evidence type="ECO:0000256" key="5">
    <source>
        <dbReference type="ARBA" id="ARBA00023163"/>
    </source>
</evidence>
<dbReference type="Gene3D" id="1.10.10.60">
    <property type="entry name" value="Homeodomain-like"/>
    <property type="match status" value="1"/>
</dbReference>
<dbReference type="SMART" id="SM00448">
    <property type="entry name" value="REC"/>
    <property type="match status" value="1"/>
</dbReference>
<dbReference type="InterPro" id="IPR002197">
    <property type="entry name" value="HTH_Fis"/>
</dbReference>
<evidence type="ECO:0000256" key="3">
    <source>
        <dbReference type="ARBA" id="ARBA00023015"/>
    </source>
</evidence>
<dbReference type="GO" id="GO:0005524">
    <property type="term" value="F:ATP binding"/>
    <property type="evidence" value="ECO:0007669"/>
    <property type="project" value="UniProtKB-KW"/>
</dbReference>
<keyword evidence="4" id="KW-0238">DNA-binding</keyword>
<dbReference type="SUPFAM" id="SSF52540">
    <property type="entry name" value="P-loop containing nucleoside triphosphate hydrolases"/>
    <property type="match status" value="1"/>
</dbReference>
<organism evidence="9 10">
    <name type="scientific">Verrucomicrobia subdivision 6 bacterium BACL9 MAG-120820-bin42</name>
    <dbReference type="NCBI Taxonomy" id="1655634"/>
    <lineage>
        <taxon>Bacteria</taxon>
        <taxon>Pseudomonadati</taxon>
        <taxon>Verrucomicrobiota</taxon>
        <taxon>Verrucomicrobiia</taxon>
        <taxon>Verrucomicrobiales</taxon>
        <taxon>Verrucomicrobia subdivision 6</taxon>
    </lineage>
</organism>
<feature type="modified residue" description="4-aspartylphosphate" evidence="6">
    <location>
        <position position="52"/>
    </location>
</feature>
<evidence type="ECO:0000313" key="9">
    <source>
        <dbReference type="EMBL" id="KRP32946.1"/>
    </source>
</evidence>
<comment type="caution">
    <text evidence="9">The sequence shown here is derived from an EMBL/GenBank/DDBJ whole genome shotgun (WGS) entry which is preliminary data.</text>
</comment>
<feature type="domain" description="Sigma-54 factor interaction" evidence="7">
    <location>
        <begin position="142"/>
        <end position="371"/>
    </location>
</feature>
<keyword evidence="6" id="KW-0597">Phosphoprotein</keyword>
<proteinExistence type="predicted"/>
<keyword evidence="2" id="KW-0067">ATP-binding</keyword>
<protein>
    <submittedName>
        <fullName evidence="9">Transcriptional regulator</fullName>
    </submittedName>
</protein>
<dbReference type="Pfam" id="PF00072">
    <property type="entry name" value="Response_reg"/>
    <property type="match status" value="1"/>
</dbReference>
<reference evidence="9 10" key="1">
    <citation type="submission" date="2015-10" db="EMBL/GenBank/DDBJ databases">
        <title>Metagenome-Assembled Genomes uncover a global brackish microbiome.</title>
        <authorList>
            <person name="Hugerth L.W."/>
            <person name="Larsson J."/>
            <person name="Alneberg J."/>
            <person name="Lindh M.V."/>
            <person name="Legrand C."/>
            <person name="Pinhassi J."/>
            <person name="Andersson A.F."/>
        </authorList>
    </citation>
    <scope>NUCLEOTIDE SEQUENCE [LARGE SCALE GENOMIC DNA]</scope>
    <source>
        <strain evidence="9">BACL9 MAG-120820-bin42</strain>
    </source>
</reference>
<keyword evidence="5" id="KW-0804">Transcription</keyword>
<dbReference type="PROSITE" id="PS00676">
    <property type="entry name" value="SIGMA54_INTERACT_2"/>
    <property type="match status" value="1"/>
</dbReference>
<evidence type="ECO:0000256" key="4">
    <source>
        <dbReference type="ARBA" id="ARBA00023125"/>
    </source>
</evidence>
<evidence type="ECO:0000259" key="7">
    <source>
        <dbReference type="PROSITE" id="PS50045"/>
    </source>
</evidence>
<evidence type="ECO:0000259" key="8">
    <source>
        <dbReference type="PROSITE" id="PS50110"/>
    </source>
</evidence>
<dbReference type="Pfam" id="PF25601">
    <property type="entry name" value="AAA_lid_14"/>
    <property type="match status" value="1"/>
</dbReference>
<dbReference type="GO" id="GO:0006355">
    <property type="term" value="P:regulation of DNA-templated transcription"/>
    <property type="evidence" value="ECO:0007669"/>
    <property type="project" value="InterPro"/>
</dbReference>
<dbReference type="PROSITE" id="PS50045">
    <property type="entry name" value="SIGMA54_INTERACT_4"/>
    <property type="match status" value="1"/>
</dbReference>
<dbReference type="Gene3D" id="1.10.8.60">
    <property type="match status" value="1"/>
</dbReference>
<dbReference type="PROSITE" id="PS50110">
    <property type="entry name" value="RESPONSE_REGULATORY"/>
    <property type="match status" value="1"/>
</dbReference>
<dbReference type="GO" id="GO:0043565">
    <property type="term" value="F:sequence-specific DNA binding"/>
    <property type="evidence" value="ECO:0007669"/>
    <property type="project" value="InterPro"/>
</dbReference>
<gene>
    <name evidence="9" type="ORF">ABS32_01905</name>
</gene>
<dbReference type="Proteomes" id="UP000051557">
    <property type="component" value="Unassembled WGS sequence"/>
</dbReference>
<dbReference type="Pfam" id="PF00158">
    <property type="entry name" value="Sigma54_activat"/>
    <property type="match status" value="1"/>
</dbReference>
<dbReference type="InterPro" id="IPR003593">
    <property type="entry name" value="AAA+_ATPase"/>
</dbReference>
<dbReference type="InterPro" id="IPR001789">
    <property type="entry name" value="Sig_transdc_resp-reg_receiver"/>
</dbReference>
<name>A0A0R2XAN6_9BACT</name>
<keyword evidence="3" id="KW-0805">Transcription regulation</keyword>
<feature type="domain" description="Response regulatory" evidence="8">
    <location>
        <begin position="4"/>
        <end position="117"/>
    </location>
</feature>
<dbReference type="SMART" id="SM00382">
    <property type="entry name" value="AAA"/>
    <property type="match status" value="1"/>
</dbReference>
<dbReference type="AlphaFoldDB" id="A0A0R2XAN6"/>
<evidence type="ECO:0000313" key="10">
    <source>
        <dbReference type="Proteomes" id="UP000051557"/>
    </source>
</evidence>
<dbReference type="CDD" id="cd00009">
    <property type="entry name" value="AAA"/>
    <property type="match status" value="1"/>
</dbReference>
<sequence length="453" mass="50310">MKSKLLVVDDEKNTREALRKAFEGSFEVYLGYSVESAKNIFQTERMDLVLTDLRLGNESGLEVLKLCQSQVPPTPCVVMTAYGSVESAVEAMRRGAYDYVTKPLDLDRAEMLLQRAVRTVRVEQENQSLRAQLDRSFGLDRILGHSEAIEKVLDRVRQVADSKASVLIEGESGTGKELVARAIHGLSTRRSGPFVAVHCAALSPQLLESELFGHEKGSFTGATERRVGRFEQANGGTIFLDEIGEIDLATQVKLLRVLGERSLERVGGNQLLEVDVRLIVATHRSLEKLVREGKFREDLYFRIRVVQIDLPPLRDRLEDIPILAEAFRREYGQENGKAGVSFSSASMECLLRYHWPGNIRELRTAVEHGVVLAKGVVIEPEDLPSAVRNGRADIVSGKEGGISSLDEVKSTAMQEVYKKSGKNVSAAARELGISRRTLQRKLAVLENKGKVKK</sequence>
<dbReference type="PANTHER" id="PTHR32071">
    <property type="entry name" value="TRANSCRIPTIONAL REGULATORY PROTEIN"/>
    <property type="match status" value="1"/>
</dbReference>
<dbReference type="SUPFAM" id="SSF46689">
    <property type="entry name" value="Homeodomain-like"/>
    <property type="match status" value="1"/>
</dbReference>
<dbReference type="InterPro" id="IPR027417">
    <property type="entry name" value="P-loop_NTPase"/>
</dbReference>
<keyword evidence="1" id="KW-0547">Nucleotide-binding</keyword>
<dbReference type="InterPro" id="IPR025662">
    <property type="entry name" value="Sigma_54_int_dom_ATP-bd_1"/>
</dbReference>
<dbReference type="Gene3D" id="3.40.50.2300">
    <property type="match status" value="1"/>
</dbReference>
<dbReference type="InterPro" id="IPR011006">
    <property type="entry name" value="CheY-like_superfamily"/>
</dbReference>